<reference evidence="2" key="2">
    <citation type="submission" date="2020-11" db="EMBL/GenBank/DDBJ databases">
        <authorList>
            <person name="McCartney M.A."/>
            <person name="Auch B."/>
            <person name="Kono T."/>
            <person name="Mallez S."/>
            <person name="Becker A."/>
            <person name="Gohl D.M."/>
            <person name="Silverstein K.A.T."/>
            <person name="Koren S."/>
            <person name="Bechman K.B."/>
            <person name="Herman A."/>
            <person name="Abrahante J.E."/>
            <person name="Garbe J."/>
        </authorList>
    </citation>
    <scope>NUCLEOTIDE SEQUENCE</scope>
    <source>
        <strain evidence="2">Duluth1</strain>
        <tissue evidence="2">Whole animal</tissue>
    </source>
</reference>
<keyword evidence="3" id="KW-1185">Reference proteome</keyword>
<evidence type="ECO:0000313" key="2">
    <source>
        <dbReference type="EMBL" id="KAH3855863.1"/>
    </source>
</evidence>
<organism evidence="2 3">
    <name type="scientific">Dreissena polymorpha</name>
    <name type="common">Zebra mussel</name>
    <name type="synonym">Mytilus polymorpha</name>
    <dbReference type="NCBI Taxonomy" id="45954"/>
    <lineage>
        <taxon>Eukaryota</taxon>
        <taxon>Metazoa</taxon>
        <taxon>Spiralia</taxon>
        <taxon>Lophotrochozoa</taxon>
        <taxon>Mollusca</taxon>
        <taxon>Bivalvia</taxon>
        <taxon>Autobranchia</taxon>
        <taxon>Heteroconchia</taxon>
        <taxon>Euheterodonta</taxon>
        <taxon>Imparidentia</taxon>
        <taxon>Neoheterodontei</taxon>
        <taxon>Myida</taxon>
        <taxon>Dreissenoidea</taxon>
        <taxon>Dreissenidae</taxon>
        <taxon>Dreissena</taxon>
    </lineage>
</organism>
<reference evidence="2" key="1">
    <citation type="journal article" date="2019" name="bioRxiv">
        <title>The Genome of the Zebra Mussel, Dreissena polymorpha: A Resource for Invasive Species Research.</title>
        <authorList>
            <person name="McCartney M.A."/>
            <person name="Auch B."/>
            <person name="Kono T."/>
            <person name="Mallez S."/>
            <person name="Zhang Y."/>
            <person name="Obille A."/>
            <person name="Becker A."/>
            <person name="Abrahante J.E."/>
            <person name="Garbe J."/>
            <person name="Badalamenti J.P."/>
            <person name="Herman A."/>
            <person name="Mangelson H."/>
            <person name="Liachko I."/>
            <person name="Sullivan S."/>
            <person name="Sone E.D."/>
            <person name="Koren S."/>
            <person name="Silverstein K.A.T."/>
            <person name="Beckman K.B."/>
            <person name="Gohl D.M."/>
        </authorList>
    </citation>
    <scope>NUCLEOTIDE SEQUENCE</scope>
    <source>
        <strain evidence="2">Duluth1</strain>
        <tissue evidence="2">Whole animal</tissue>
    </source>
</reference>
<comment type="caution">
    <text evidence="2">The sequence shown here is derived from an EMBL/GenBank/DDBJ whole genome shotgun (WGS) entry which is preliminary data.</text>
</comment>
<gene>
    <name evidence="2" type="ORF">DPMN_098433</name>
</gene>
<evidence type="ECO:0000313" key="3">
    <source>
        <dbReference type="Proteomes" id="UP000828390"/>
    </source>
</evidence>
<feature type="compositionally biased region" description="Low complexity" evidence="1">
    <location>
        <begin position="27"/>
        <end position="42"/>
    </location>
</feature>
<accession>A0A9D4LCB6</accession>
<name>A0A9D4LCB6_DREPO</name>
<protein>
    <submittedName>
        <fullName evidence="2">Uncharacterized protein</fullName>
    </submittedName>
</protein>
<feature type="region of interest" description="Disordered" evidence="1">
    <location>
        <begin position="12"/>
        <end position="74"/>
    </location>
</feature>
<evidence type="ECO:0000256" key="1">
    <source>
        <dbReference type="SAM" id="MobiDB-lite"/>
    </source>
</evidence>
<dbReference type="AlphaFoldDB" id="A0A9D4LCB6"/>
<proteinExistence type="predicted"/>
<dbReference type="Proteomes" id="UP000828390">
    <property type="component" value="Unassembled WGS sequence"/>
</dbReference>
<sequence>MLQHILSCYISFKPSEGEDEGSPTNDQQSPKKNSGNSNNQQKELPSNNKREEAPRSRINRHHERTMTLNSAGVI</sequence>
<dbReference type="EMBL" id="JAIWYP010000003">
    <property type="protein sequence ID" value="KAH3855863.1"/>
    <property type="molecule type" value="Genomic_DNA"/>
</dbReference>